<dbReference type="Proteomes" id="UP001162483">
    <property type="component" value="Unassembled WGS sequence"/>
</dbReference>
<keyword evidence="6" id="KW-1185">Reference proteome</keyword>
<evidence type="ECO:0000256" key="1">
    <source>
        <dbReference type="ARBA" id="ARBA00005771"/>
    </source>
</evidence>
<feature type="domain" description="Sulfotransferase" evidence="4">
    <location>
        <begin position="1"/>
        <end position="229"/>
    </location>
</feature>
<dbReference type="InterPro" id="IPR000863">
    <property type="entry name" value="Sulfotransferase_dom"/>
</dbReference>
<evidence type="ECO:0000256" key="3">
    <source>
        <dbReference type="RuleBase" id="RU361155"/>
    </source>
</evidence>
<evidence type="ECO:0000259" key="4">
    <source>
        <dbReference type="Pfam" id="PF00685"/>
    </source>
</evidence>
<dbReference type="EMBL" id="CATNWA010015489">
    <property type="protein sequence ID" value="CAI9583858.1"/>
    <property type="molecule type" value="Genomic_DNA"/>
</dbReference>
<evidence type="ECO:0000256" key="2">
    <source>
        <dbReference type="ARBA" id="ARBA00022679"/>
    </source>
</evidence>
<dbReference type="Gene3D" id="3.40.50.300">
    <property type="entry name" value="P-loop containing nucleotide triphosphate hydrolases"/>
    <property type="match status" value="1"/>
</dbReference>
<sequence length="238" mass="28129">MIEILCLIKHNGDATQSQKIPIYERAPWYETVGFQEQEDKLTQPRVISSHLPHQLFAKSFFKSKAKIIYTMRNPKDIIVSLYHFTKILFIFKESDNFQQLIEDFVKGNALYGSWFDHVKGWMQMKDDSRFFYITYEELLMDPRGSVVRLCKFLGKELDDAQIDSIVKHSTFSSMKENKMSNWTQMASDFLDHTKGSFLRKGIAGDWKNHFTVAQSEYFDKIFQEKVKDLNMSFPWEQL</sequence>
<name>A0ABN9EGL9_9NEOB</name>
<keyword evidence="2 3" id="KW-0808">Transferase</keyword>
<comment type="caution">
    <text evidence="5">The sequence shown here is derived from an EMBL/GenBank/DDBJ whole genome shotgun (WGS) entry which is preliminary data.</text>
</comment>
<organism evidence="5 6">
    <name type="scientific">Staurois parvus</name>
    <dbReference type="NCBI Taxonomy" id="386267"/>
    <lineage>
        <taxon>Eukaryota</taxon>
        <taxon>Metazoa</taxon>
        <taxon>Chordata</taxon>
        <taxon>Craniata</taxon>
        <taxon>Vertebrata</taxon>
        <taxon>Euteleostomi</taxon>
        <taxon>Amphibia</taxon>
        <taxon>Batrachia</taxon>
        <taxon>Anura</taxon>
        <taxon>Neobatrachia</taxon>
        <taxon>Ranoidea</taxon>
        <taxon>Ranidae</taxon>
        <taxon>Staurois</taxon>
    </lineage>
</organism>
<proteinExistence type="inferred from homology"/>
<dbReference type="PANTHER" id="PTHR11783">
    <property type="entry name" value="SULFOTRANSFERASE SULT"/>
    <property type="match status" value="1"/>
</dbReference>
<protein>
    <recommendedName>
        <fullName evidence="3">Sulfotransferase</fullName>
        <ecNumber evidence="3">2.8.2.-</ecNumber>
    </recommendedName>
</protein>
<dbReference type="SUPFAM" id="SSF52540">
    <property type="entry name" value="P-loop containing nucleoside triphosphate hydrolases"/>
    <property type="match status" value="1"/>
</dbReference>
<accession>A0ABN9EGL9</accession>
<evidence type="ECO:0000313" key="5">
    <source>
        <dbReference type="EMBL" id="CAI9583858.1"/>
    </source>
</evidence>
<reference evidence="5" key="1">
    <citation type="submission" date="2023-05" db="EMBL/GenBank/DDBJ databases">
        <authorList>
            <person name="Stuckert A."/>
        </authorList>
    </citation>
    <scope>NUCLEOTIDE SEQUENCE</scope>
</reference>
<dbReference type="Pfam" id="PF00685">
    <property type="entry name" value="Sulfotransfer_1"/>
    <property type="match status" value="1"/>
</dbReference>
<evidence type="ECO:0000313" key="6">
    <source>
        <dbReference type="Proteomes" id="UP001162483"/>
    </source>
</evidence>
<dbReference type="EC" id="2.8.2.-" evidence="3"/>
<gene>
    <name evidence="5" type="ORF">SPARVUS_LOCUS9881416</name>
</gene>
<comment type="similarity">
    <text evidence="1 3">Belongs to the sulfotransferase 1 family.</text>
</comment>
<dbReference type="InterPro" id="IPR027417">
    <property type="entry name" value="P-loop_NTPase"/>
</dbReference>